<dbReference type="Pfam" id="PF02910">
    <property type="entry name" value="Succ_DH_flav_C"/>
    <property type="match status" value="1"/>
</dbReference>
<dbReference type="GO" id="GO:0034628">
    <property type="term" value="P:'de novo' NAD+ biosynthetic process from L-aspartate"/>
    <property type="evidence" value="ECO:0007669"/>
    <property type="project" value="TreeGrafter"/>
</dbReference>
<evidence type="ECO:0000256" key="2">
    <source>
        <dbReference type="ARBA" id="ARBA00022827"/>
    </source>
</evidence>
<feature type="domain" description="Fumarate reductase/succinate dehydrogenase flavoprotein-like C-terminal" evidence="3">
    <location>
        <begin position="37"/>
        <end position="81"/>
    </location>
</feature>
<dbReference type="GO" id="GO:0008734">
    <property type="term" value="F:L-aspartate oxidase activity"/>
    <property type="evidence" value="ECO:0007669"/>
    <property type="project" value="InterPro"/>
</dbReference>
<dbReference type="Gene3D" id="1.20.58.100">
    <property type="entry name" value="Fumarate reductase/succinate dehydrogenase flavoprotein-like, C-terminal domain"/>
    <property type="match status" value="1"/>
</dbReference>
<proteinExistence type="predicted"/>
<dbReference type="PANTHER" id="PTHR42716">
    <property type="entry name" value="L-ASPARTATE OXIDASE"/>
    <property type="match status" value="1"/>
</dbReference>
<keyword evidence="2" id="KW-0274">FAD</keyword>
<comment type="caution">
    <text evidence="4">The sequence shown here is derived from an EMBL/GenBank/DDBJ whole genome shotgun (WGS) entry which is preliminary data.</text>
</comment>
<keyword evidence="2" id="KW-0285">Flavoprotein</keyword>
<accession>A0A0F9AKB3</accession>
<comment type="cofactor">
    <cofactor evidence="1">
        <name>FAD</name>
        <dbReference type="ChEBI" id="CHEBI:57692"/>
    </cofactor>
</comment>
<dbReference type="AlphaFoldDB" id="A0A0F9AKB3"/>
<sequence length="85" mass="9589">MWDHVGIIRSGDSLSRAGAALSAWHASLLPPTDRPSHELADLVLCGRLVTNAALMREESRGAHYRSDFPRPRDEWRRHTVFRKGA</sequence>
<dbReference type="SUPFAM" id="SSF46977">
    <property type="entry name" value="Succinate dehydrogenase/fumarate reductase flavoprotein C-terminal domain"/>
    <property type="match status" value="1"/>
</dbReference>
<name>A0A0F9AKB3_9ZZZZ</name>
<dbReference type="InterPro" id="IPR005288">
    <property type="entry name" value="NadB"/>
</dbReference>
<organism evidence="4">
    <name type="scientific">marine sediment metagenome</name>
    <dbReference type="NCBI Taxonomy" id="412755"/>
    <lineage>
        <taxon>unclassified sequences</taxon>
        <taxon>metagenomes</taxon>
        <taxon>ecological metagenomes</taxon>
    </lineage>
</organism>
<reference evidence="4" key="1">
    <citation type="journal article" date="2015" name="Nature">
        <title>Complex archaea that bridge the gap between prokaryotes and eukaryotes.</title>
        <authorList>
            <person name="Spang A."/>
            <person name="Saw J.H."/>
            <person name="Jorgensen S.L."/>
            <person name="Zaremba-Niedzwiedzka K."/>
            <person name="Martijn J."/>
            <person name="Lind A.E."/>
            <person name="van Eijk R."/>
            <person name="Schleper C."/>
            <person name="Guy L."/>
            <person name="Ettema T.J."/>
        </authorList>
    </citation>
    <scope>NUCLEOTIDE SEQUENCE</scope>
</reference>
<gene>
    <name evidence="4" type="ORF">LCGC14_2901770</name>
</gene>
<evidence type="ECO:0000259" key="3">
    <source>
        <dbReference type="Pfam" id="PF02910"/>
    </source>
</evidence>
<dbReference type="InterPro" id="IPR037099">
    <property type="entry name" value="Fum_R/Succ_DH_flav-like_C_sf"/>
</dbReference>
<dbReference type="EMBL" id="LAZR01057157">
    <property type="protein sequence ID" value="KKK72646.1"/>
    <property type="molecule type" value="Genomic_DNA"/>
</dbReference>
<protein>
    <recommendedName>
        <fullName evidence="3">Fumarate reductase/succinate dehydrogenase flavoprotein-like C-terminal domain-containing protein</fullName>
    </recommendedName>
</protein>
<evidence type="ECO:0000313" key="4">
    <source>
        <dbReference type="EMBL" id="KKK72646.1"/>
    </source>
</evidence>
<feature type="non-terminal residue" evidence="4">
    <location>
        <position position="1"/>
    </location>
</feature>
<dbReference type="PANTHER" id="PTHR42716:SF2">
    <property type="entry name" value="L-ASPARTATE OXIDASE, CHLOROPLASTIC"/>
    <property type="match status" value="1"/>
</dbReference>
<evidence type="ECO:0000256" key="1">
    <source>
        <dbReference type="ARBA" id="ARBA00001974"/>
    </source>
</evidence>
<dbReference type="InterPro" id="IPR015939">
    <property type="entry name" value="Fum_Rdtase/Succ_DH_flav-like_C"/>
</dbReference>